<name>A0A4Y1RDN8_PRUDU</name>
<dbReference type="EMBL" id="AP020958">
    <property type="protein sequence ID" value="BBN68878.1"/>
    <property type="molecule type" value="Genomic_DNA"/>
</dbReference>
<reference evidence="1" key="1">
    <citation type="journal article" date="2019" name="Science">
        <title>Mutation of a bHLH transcription factor allowed almond domestication.</title>
        <authorList>
            <person name="Sanchez-Perez R."/>
            <person name="Pavan S."/>
            <person name="Mazzeo R."/>
            <person name="Moldovan C."/>
            <person name="Aiese Cigliano R."/>
            <person name="Del Cueto J."/>
            <person name="Ricciardi F."/>
            <person name="Lotti C."/>
            <person name="Ricciardi L."/>
            <person name="Dicenta F."/>
            <person name="Lopez-Marques R.L."/>
            <person name="Lindberg Moller B."/>
        </authorList>
    </citation>
    <scope>NUCLEOTIDE SEQUENCE</scope>
</reference>
<accession>A0A4Y1RDN8</accession>
<evidence type="ECO:0000313" key="1">
    <source>
        <dbReference type="EMBL" id="BBH02292.1"/>
    </source>
</evidence>
<dbReference type="AlphaFoldDB" id="A0A4Y1RDN8"/>
<organism evidence="1">
    <name type="scientific">Prunus dulcis</name>
    <name type="common">Almond</name>
    <name type="synonym">Amygdalus dulcis</name>
    <dbReference type="NCBI Taxonomy" id="3755"/>
    <lineage>
        <taxon>Eukaryota</taxon>
        <taxon>Viridiplantae</taxon>
        <taxon>Streptophyta</taxon>
        <taxon>Embryophyta</taxon>
        <taxon>Tracheophyta</taxon>
        <taxon>Spermatophyta</taxon>
        <taxon>Magnoliopsida</taxon>
        <taxon>eudicotyledons</taxon>
        <taxon>Gunneridae</taxon>
        <taxon>Pentapetalae</taxon>
        <taxon>rosids</taxon>
        <taxon>fabids</taxon>
        <taxon>Rosales</taxon>
        <taxon>Rosaceae</taxon>
        <taxon>Amygdaloideae</taxon>
        <taxon>Amygdaleae</taxon>
        <taxon>Prunus</taxon>
    </lineage>
</organism>
<gene>
    <name evidence="1" type="ORF">Prudu_012817</name>
    <name evidence="2" type="ORF">Prudu_621S000200</name>
</gene>
<evidence type="ECO:0000313" key="2">
    <source>
        <dbReference type="EMBL" id="BBN68878.1"/>
    </source>
</evidence>
<protein>
    <submittedName>
        <fullName evidence="1">Gibberellin-regulated family protein</fullName>
    </submittedName>
</protein>
<sequence length="91" mass="10139">MTPLLWKHQHCNNRRITNHMVLPKAAFVLKSADRGALLGARPQHTRSLVCFSAKSVVQSACVCLLEHMETSKFALATTTGRPREEDQNAPN</sequence>
<proteinExistence type="predicted"/>
<dbReference type="EMBL" id="AP019300">
    <property type="protein sequence ID" value="BBH02292.1"/>
    <property type="molecule type" value="Genomic_DNA"/>
</dbReference>